<name>A0ABT7DZV5_9NEIS</name>
<reference evidence="1" key="1">
    <citation type="submission" date="2023-03" db="EMBL/GenBank/DDBJ databases">
        <title>Chitinimonas shenzhenensis gen. nov., sp. nov., a novel member of family Burkholderiaceae isolated from activated sludge collected in Shen Zhen, China.</title>
        <authorList>
            <person name="Wang X."/>
        </authorList>
    </citation>
    <scope>NUCLEOTIDE SEQUENCE</scope>
    <source>
        <strain evidence="1">DQS-5</strain>
    </source>
</reference>
<evidence type="ECO:0000313" key="1">
    <source>
        <dbReference type="EMBL" id="MDK2125602.1"/>
    </source>
</evidence>
<dbReference type="Proteomes" id="UP001172778">
    <property type="component" value="Unassembled WGS sequence"/>
</dbReference>
<protein>
    <submittedName>
        <fullName evidence="1">Uncharacterized protein</fullName>
    </submittedName>
</protein>
<sequence>MFDFHRDKRLYDVSGAAGSRVSLGEVKKICRLAVWTFIAEFQLLG</sequence>
<dbReference type="EMBL" id="JARRAF010000021">
    <property type="protein sequence ID" value="MDK2125602.1"/>
    <property type="molecule type" value="Genomic_DNA"/>
</dbReference>
<evidence type="ECO:0000313" key="2">
    <source>
        <dbReference type="Proteomes" id="UP001172778"/>
    </source>
</evidence>
<proteinExistence type="predicted"/>
<gene>
    <name evidence="1" type="ORF">PZA18_16225</name>
</gene>
<comment type="caution">
    <text evidence="1">The sequence shown here is derived from an EMBL/GenBank/DDBJ whole genome shotgun (WGS) entry which is preliminary data.</text>
</comment>
<organism evidence="1 2">
    <name type="scientific">Parachitinimonas caeni</name>
    <dbReference type="NCBI Taxonomy" id="3031301"/>
    <lineage>
        <taxon>Bacteria</taxon>
        <taxon>Pseudomonadati</taxon>
        <taxon>Pseudomonadota</taxon>
        <taxon>Betaproteobacteria</taxon>
        <taxon>Neisseriales</taxon>
        <taxon>Chitinibacteraceae</taxon>
        <taxon>Parachitinimonas</taxon>
    </lineage>
</organism>
<dbReference type="RefSeq" id="WP_284101910.1">
    <property type="nucleotide sequence ID" value="NZ_JARRAF010000021.1"/>
</dbReference>
<keyword evidence="2" id="KW-1185">Reference proteome</keyword>
<accession>A0ABT7DZV5</accession>